<evidence type="ECO:0000256" key="1">
    <source>
        <dbReference type="SAM" id="Phobius"/>
    </source>
</evidence>
<accession>A0A149TN54</accession>
<name>A0A149TN54_9PROT</name>
<keyword evidence="1" id="KW-1133">Transmembrane helix</keyword>
<proteinExistence type="predicted"/>
<dbReference type="AlphaFoldDB" id="A0A149TN54"/>
<dbReference type="EMBL" id="LHZR01000066">
    <property type="protein sequence ID" value="KXV50846.1"/>
    <property type="molecule type" value="Genomic_DNA"/>
</dbReference>
<dbReference type="Proteomes" id="UP000075636">
    <property type="component" value="Unassembled WGS sequence"/>
</dbReference>
<evidence type="ECO:0000313" key="3">
    <source>
        <dbReference type="Proteomes" id="UP000075636"/>
    </source>
</evidence>
<organism evidence="2 3">
    <name type="scientific">Gluconobacter albidus</name>
    <dbReference type="NCBI Taxonomy" id="318683"/>
    <lineage>
        <taxon>Bacteria</taxon>
        <taxon>Pseudomonadati</taxon>
        <taxon>Pseudomonadota</taxon>
        <taxon>Alphaproteobacteria</taxon>
        <taxon>Acetobacterales</taxon>
        <taxon>Acetobacteraceae</taxon>
        <taxon>Gluconobacter</taxon>
    </lineage>
</organism>
<protein>
    <submittedName>
        <fullName evidence="2">Uncharacterized protein</fullName>
    </submittedName>
</protein>
<comment type="caution">
    <text evidence="2">The sequence shown here is derived from an EMBL/GenBank/DDBJ whole genome shotgun (WGS) entry which is preliminary data.</text>
</comment>
<keyword evidence="1" id="KW-0472">Membrane</keyword>
<feature type="transmembrane region" description="Helical" evidence="1">
    <location>
        <begin position="28"/>
        <end position="48"/>
    </location>
</feature>
<keyword evidence="1" id="KW-0812">Transmembrane</keyword>
<evidence type="ECO:0000313" key="2">
    <source>
        <dbReference type="EMBL" id="KXV50846.1"/>
    </source>
</evidence>
<sequence length="147" mass="16923">MFVCFCDNSIYDIAQGIDNNMSFPAFDLLTVIIAACFFSGAFASFYTLTIHSYTRRLNLSSFCNSYKFIENRLDFLQMAVFTHVAEMAIYRLPRRKILRQVSPFAAVFQKIKNSVENTTHIHFAPTASFPFTRKVPSNKNPLILRQI</sequence>
<gene>
    <name evidence="2" type="ORF">AD945_01135</name>
</gene>
<reference evidence="2 3" key="1">
    <citation type="submission" date="2015-06" db="EMBL/GenBank/DDBJ databases">
        <title>Improved classification and identification of acetic acid bacteria using matrix-assisted laser desorption/ionization time-of-flight mass spectrometry; Gluconobacter nephelii and Gluconobacter uchimurae are later heterotypic synonyms of Gluconobacter japonicus and Gluconobacter oxydans, respectively.</title>
        <authorList>
            <person name="Li L."/>
            <person name="Cleenwerck I."/>
            <person name="De Vuyst L."/>
            <person name="Vandamme P."/>
        </authorList>
    </citation>
    <scope>NUCLEOTIDE SEQUENCE [LARGE SCALE GENOMIC DNA]</scope>
    <source>
        <strain evidence="2 3">LMG 1768</strain>
    </source>
</reference>